<dbReference type="Gene3D" id="2.60.40.3140">
    <property type="match status" value="1"/>
</dbReference>
<feature type="signal peptide" evidence="1">
    <location>
        <begin position="1"/>
        <end position="23"/>
    </location>
</feature>
<evidence type="ECO:0008006" key="6">
    <source>
        <dbReference type="Google" id="ProtNLM"/>
    </source>
</evidence>
<accession>A0A290Q768</accession>
<dbReference type="InterPro" id="IPR002931">
    <property type="entry name" value="Transglutaminase-like"/>
</dbReference>
<dbReference type="OrthoDB" id="9807978at2"/>
<dbReference type="AlphaFoldDB" id="A0A290Q768"/>
<dbReference type="Pfam" id="PF12969">
    <property type="entry name" value="DUF3857"/>
    <property type="match status" value="1"/>
</dbReference>
<keyword evidence="1" id="KW-0732">Signal</keyword>
<dbReference type="Gene3D" id="2.60.120.1130">
    <property type="match status" value="1"/>
</dbReference>
<dbReference type="Proteomes" id="UP000217265">
    <property type="component" value="Chromosome"/>
</dbReference>
<dbReference type="KEGG" id="vbh:CMV30_03035"/>
<reference evidence="4 5" key="1">
    <citation type="submission" date="2017-09" db="EMBL/GenBank/DDBJ databases">
        <title>Complete genome sequence of Verrucomicrobial strain HZ-65, isolated from freshwater.</title>
        <authorList>
            <person name="Choi A."/>
        </authorList>
    </citation>
    <scope>NUCLEOTIDE SEQUENCE [LARGE SCALE GENOMIC DNA]</scope>
    <source>
        <strain evidence="4 5">HZ-65</strain>
    </source>
</reference>
<keyword evidence="5" id="KW-1185">Reference proteome</keyword>
<evidence type="ECO:0000259" key="3">
    <source>
        <dbReference type="Pfam" id="PF12969"/>
    </source>
</evidence>
<evidence type="ECO:0000256" key="1">
    <source>
        <dbReference type="SAM" id="SignalP"/>
    </source>
</evidence>
<gene>
    <name evidence="4" type="ORF">CMV30_03035</name>
</gene>
<feature type="chain" id="PRO_5013081090" description="DUF3857 domain-containing protein" evidence="1">
    <location>
        <begin position="24"/>
        <end position="657"/>
    </location>
</feature>
<evidence type="ECO:0000313" key="4">
    <source>
        <dbReference type="EMBL" id="ATC63020.1"/>
    </source>
</evidence>
<protein>
    <recommendedName>
        <fullName evidence="6">DUF3857 domain-containing protein</fullName>
    </recommendedName>
</protein>
<evidence type="ECO:0000259" key="2">
    <source>
        <dbReference type="Pfam" id="PF01841"/>
    </source>
</evidence>
<feature type="domain" description="Transglutaminase-like" evidence="2">
    <location>
        <begin position="279"/>
        <end position="363"/>
    </location>
</feature>
<sequence>MSRLLRFLAPVLLAFSLTAAAHAKPPAWLTALSAKPAAMPYGDASHAVLLDEADYTLDKTGLVTKRTRHVIRVLTKDGRDDAIARLGYDTSSDKVKSFQAWLIPATGAPIDYGKKHTLDIASFSNARELYGEARMLVISASDAATPGSLFAYESITTEKSIYTQDIWFFQQSVPVEYSAITYTLPDGWTTRTLTFNRDPIAPTATGKSQTWALTNLPALKEEPLGPPTHSLAPWLAIDLVPPPGTATNRVSFASWQSISEYFTPHYEISSTPDAAIKARAATLVADATTSWEKIARLCRFAQQVNYISINLNAATAGGMIPRPATRVLQCNYGDCKDKSSLLRSLLRSQGIVSHPVIVYSGDATRVRPDWPSPFQFNHCILAIPVDDSVTLPGVLVHPELGRILFFDPTNETTPPGWLARETHGGHALVLAGPRGRLVQLPTTTPATDSVTRTITARLDPFGSIAGTIVERFDGYASNSVRDERQPLSESDYRTKVIQPWLARTLPSVRVTQLEATDDFSAARLDLTIGFEAHTYGKMMRDTLLVFKPVIVARRDSVSLKRGNRTQPVVITSSSFTEKTEIELPPGYAVDEAFPAADIQSPFGHYRARAEVRDGKLHFERTRELSAATLPPDQFETARTFFEKIFQAEQSPVVLRRL</sequence>
<evidence type="ECO:0000313" key="5">
    <source>
        <dbReference type="Proteomes" id="UP000217265"/>
    </source>
</evidence>
<proteinExistence type="predicted"/>
<dbReference type="InterPro" id="IPR024618">
    <property type="entry name" value="DUF3857"/>
</dbReference>
<dbReference type="Pfam" id="PF01841">
    <property type="entry name" value="Transglut_core"/>
    <property type="match status" value="1"/>
</dbReference>
<dbReference type="InterPro" id="IPR038765">
    <property type="entry name" value="Papain-like_cys_pep_sf"/>
</dbReference>
<dbReference type="RefSeq" id="WP_096054652.1">
    <property type="nucleotide sequence ID" value="NZ_CP023344.1"/>
</dbReference>
<dbReference type="Gene3D" id="3.10.620.30">
    <property type="match status" value="1"/>
</dbReference>
<dbReference type="SUPFAM" id="SSF54001">
    <property type="entry name" value="Cysteine proteinases"/>
    <property type="match status" value="1"/>
</dbReference>
<dbReference type="EMBL" id="CP023344">
    <property type="protein sequence ID" value="ATC63020.1"/>
    <property type="molecule type" value="Genomic_DNA"/>
</dbReference>
<feature type="domain" description="DUF3857" evidence="3">
    <location>
        <begin position="60"/>
        <end position="219"/>
    </location>
</feature>
<name>A0A290Q768_9BACT</name>
<organism evidence="4 5">
    <name type="scientific">Nibricoccus aquaticus</name>
    <dbReference type="NCBI Taxonomy" id="2576891"/>
    <lineage>
        <taxon>Bacteria</taxon>
        <taxon>Pseudomonadati</taxon>
        <taxon>Verrucomicrobiota</taxon>
        <taxon>Opitutia</taxon>
        <taxon>Opitutales</taxon>
        <taxon>Opitutaceae</taxon>
        <taxon>Nibricoccus</taxon>
    </lineage>
</organism>